<dbReference type="Gene3D" id="1.20.1250.20">
    <property type="entry name" value="MFS general substrate transporter like domains"/>
    <property type="match status" value="1"/>
</dbReference>
<comment type="similarity">
    <text evidence="2">Belongs to the major facilitator superfamily. TCR/Tet family.</text>
</comment>
<dbReference type="PROSITE" id="PS50850">
    <property type="entry name" value="MFS"/>
    <property type="match status" value="1"/>
</dbReference>
<keyword evidence="4" id="KW-1003">Cell membrane</keyword>
<name>A0A4R1FRT5_9NOCA</name>
<dbReference type="GO" id="GO:0005975">
    <property type="term" value="P:carbohydrate metabolic process"/>
    <property type="evidence" value="ECO:0007669"/>
    <property type="project" value="UniProtKB-ARBA"/>
</dbReference>
<evidence type="ECO:0000256" key="5">
    <source>
        <dbReference type="ARBA" id="ARBA00022692"/>
    </source>
</evidence>
<feature type="compositionally biased region" description="Polar residues" evidence="8">
    <location>
        <begin position="518"/>
        <end position="531"/>
    </location>
</feature>
<sequence length="865" mass="88679">MSNSVEAGTRSAPAVMTHRQVLEAMTGLLAALFTALLSTTIVSTALPTIIGDLNGSQTAYAWVITTALLANAASTPIWGKFADLFNKKLLVQSAIIIFVIGSVIAGFAGNVPMLLAARVIQGIGMGGLTALVVAIIGSIVSPRERGRYSGYMGAVMAVSMSGGPILGGVIVDSPLGWRWCFFVCVPLAVIALALLQRTLRLPTERKDGVSIDWLGAALMTAGVSVLLIWVSFAGKANYYAWFSKESALYVGVGVVLLLATVLVESRAKSPIIPLSIVTERTTGLAIIASIAVGIGMFGATTFLGQYFQTARGYSPTVAGVLTIPMVAGMLVGSTGSGQLITRFGKWKGFVVTGGALLVVGFGLLSTIDHATELWLVGTYIALVGLGVGMMMQNLVLAVQNTVSVHNIGAASSSVAFFRTFGGAIGVSVLGSVLATRVSELSTAGFAKIGVTTSSSGGGNLNLHSLPAPVATIVRSSYGDATGRIFLIATGAAVLALIATAFLPNRPLRSTIDIDPAQDPTTKESAAQNNPADSDKMSPLDAELAVLAESSWDQDPVWEDAERVLTESALVPAASAGRHASADQNGHRAHRVDMSSPSVPSTGTSSEAGINGATVAGHVRREDGHPLPGAVLTLIDQDGRQVARASSAADGGYTISAPRSGGHVLIVSATGHQPTALNVSVGQRTQRMDVALVGSGELSGVVRSAGNGSPLTSATVTLTDMRGEVVGAAVTGVDGTYVCHGVVSGVYTLVAAAEHMRPSAITLTVPDSGVSRQDIELTAMAVLAGSAQADGGRAVPDVLVTVLDGAGEVTASVRTDENGRYVVTDLAEGQYTVVARGYPPVTGQVTVTGTEAAYDVRLGFELGDRG</sequence>
<feature type="transmembrane region" description="Helical" evidence="9">
    <location>
        <begin position="313"/>
        <end position="334"/>
    </location>
</feature>
<organism evidence="11 12">
    <name type="scientific">Nocardia alba</name>
    <dbReference type="NCBI Taxonomy" id="225051"/>
    <lineage>
        <taxon>Bacteria</taxon>
        <taxon>Bacillati</taxon>
        <taxon>Actinomycetota</taxon>
        <taxon>Actinomycetes</taxon>
        <taxon>Mycobacteriales</taxon>
        <taxon>Nocardiaceae</taxon>
        <taxon>Nocardia</taxon>
    </lineage>
</organism>
<feature type="transmembrane region" description="Helical" evidence="9">
    <location>
        <begin position="216"/>
        <end position="234"/>
    </location>
</feature>
<dbReference type="FunFam" id="1.20.1720.10:FF:000004">
    <property type="entry name" value="EmrB/QacA family drug resistance transporter"/>
    <property type="match status" value="1"/>
</dbReference>
<protein>
    <submittedName>
        <fullName evidence="11">EmrB/QacA subfamily drug resistance transporter</fullName>
    </submittedName>
</protein>
<dbReference type="STRING" id="1210063.GCA_001612665_01392"/>
<dbReference type="GO" id="GO:0005886">
    <property type="term" value="C:plasma membrane"/>
    <property type="evidence" value="ECO:0007669"/>
    <property type="project" value="UniProtKB-SubCell"/>
</dbReference>
<dbReference type="InterPro" id="IPR036259">
    <property type="entry name" value="MFS_trans_sf"/>
</dbReference>
<comment type="caution">
    <text evidence="11">The sequence shown here is derived from an EMBL/GenBank/DDBJ whole genome shotgun (WGS) entry which is preliminary data.</text>
</comment>
<feature type="transmembrane region" description="Helical" evidence="9">
    <location>
        <begin position="89"/>
        <end position="109"/>
    </location>
</feature>
<keyword evidence="6 9" id="KW-1133">Transmembrane helix</keyword>
<dbReference type="Gene3D" id="2.60.40.1120">
    <property type="entry name" value="Carboxypeptidase-like, regulatory domain"/>
    <property type="match status" value="2"/>
</dbReference>
<feature type="domain" description="Major facilitator superfamily (MFS) profile" evidence="10">
    <location>
        <begin position="24"/>
        <end position="507"/>
    </location>
</feature>
<evidence type="ECO:0000313" key="11">
    <source>
        <dbReference type="EMBL" id="TCJ97687.1"/>
    </source>
</evidence>
<dbReference type="PANTHER" id="PTHR23501:SF197">
    <property type="entry name" value="COMD"/>
    <property type="match status" value="1"/>
</dbReference>
<evidence type="ECO:0000256" key="8">
    <source>
        <dbReference type="SAM" id="MobiDB-lite"/>
    </source>
</evidence>
<dbReference type="PRINTS" id="PR01036">
    <property type="entry name" value="TCRTETB"/>
</dbReference>
<keyword evidence="7 9" id="KW-0472">Membrane</keyword>
<evidence type="ECO:0000256" key="2">
    <source>
        <dbReference type="ARBA" id="ARBA00007520"/>
    </source>
</evidence>
<feature type="transmembrane region" description="Helical" evidence="9">
    <location>
        <begin position="176"/>
        <end position="195"/>
    </location>
</feature>
<dbReference type="InterPro" id="IPR008969">
    <property type="entry name" value="CarboxyPept-like_regulatory"/>
</dbReference>
<dbReference type="Gene3D" id="1.20.1720.10">
    <property type="entry name" value="Multidrug resistance protein D"/>
    <property type="match status" value="1"/>
</dbReference>
<feature type="transmembrane region" description="Helical" evidence="9">
    <location>
        <begin position="346"/>
        <end position="367"/>
    </location>
</feature>
<dbReference type="Pfam" id="PF13620">
    <property type="entry name" value="CarboxypepD_reg"/>
    <property type="match status" value="3"/>
</dbReference>
<dbReference type="CDD" id="cd17502">
    <property type="entry name" value="MFS_Azr1_MDR_like"/>
    <property type="match status" value="1"/>
</dbReference>
<evidence type="ECO:0000256" key="3">
    <source>
        <dbReference type="ARBA" id="ARBA00022448"/>
    </source>
</evidence>
<evidence type="ECO:0000256" key="1">
    <source>
        <dbReference type="ARBA" id="ARBA00004651"/>
    </source>
</evidence>
<evidence type="ECO:0000313" key="12">
    <source>
        <dbReference type="Proteomes" id="UP000294856"/>
    </source>
</evidence>
<feature type="transmembrane region" description="Helical" evidence="9">
    <location>
        <begin position="373"/>
        <end position="391"/>
    </location>
</feature>
<feature type="region of interest" description="Disordered" evidence="8">
    <location>
        <begin position="508"/>
        <end position="536"/>
    </location>
</feature>
<feature type="transmembrane region" description="Helical" evidence="9">
    <location>
        <begin position="246"/>
        <end position="263"/>
    </location>
</feature>
<accession>A0A4R1FRT5</accession>
<dbReference type="Pfam" id="PF07690">
    <property type="entry name" value="MFS_1"/>
    <property type="match status" value="1"/>
</dbReference>
<evidence type="ECO:0000256" key="4">
    <source>
        <dbReference type="ARBA" id="ARBA00022475"/>
    </source>
</evidence>
<dbReference type="EMBL" id="SMFR01000002">
    <property type="protein sequence ID" value="TCJ97687.1"/>
    <property type="molecule type" value="Genomic_DNA"/>
</dbReference>
<evidence type="ECO:0000256" key="7">
    <source>
        <dbReference type="ARBA" id="ARBA00023136"/>
    </source>
</evidence>
<gene>
    <name evidence="11" type="ORF">DFR71_3735</name>
</gene>
<feature type="transmembrane region" description="Helical" evidence="9">
    <location>
        <begin position="21"/>
        <end position="47"/>
    </location>
</feature>
<dbReference type="AlphaFoldDB" id="A0A4R1FRT5"/>
<feature type="compositionally biased region" description="Low complexity" evidence="8">
    <location>
        <begin position="594"/>
        <end position="605"/>
    </location>
</feature>
<evidence type="ECO:0000256" key="9">
    <source>
        <dbReference type="SAM" id="Phobius"/>
    </source>
</evidence>
<dbReference type="InterPro" id="IPR020846">
    <property type="entry name" value="MFS_dom"/>
</dbReference>
<keyword evidence="3" id="KW-0813">Transport</keyword>
<feature type="region of interest" description="Disordered" evidence="8">
    <location>
        <begin position="574"/>
        <end position="609"/>
    </location>
</feature>
<proteinExistence type="inferred from homology"/>
<comment type="subcellular location">
    <subcellularLocation>
        <location evidence="1">Cell membrane</location>
        <topology evidence="1">Multi-pass membrane protein</topology>
    </subcellularLocation>
</comment>
<feature type="transmembrane region" description="Helical" evidence="9">
    <location>
        <begin position="284"/>
        <end position="307"/>
    </location>
</feature>
<dbReference type="SUPFAM" id="SSF49478">
    <property type="entry name" value="Cna protein B-type domain"/>
    <property type="match status" value="1"/>
</dbReference>
<evidence type="ECO:0000259" key="10">
    <source>
        <dbReference type="PROSITE" id="PS50850"/>
    </source>
</evidence>
<dbReference type="SUPFAM" id="SSF49464">
    <property type="entry name" value="Carboxypeptidase regulatory domain-like"/>
    <property type="match status" value="2"/>
</dbReference>
<dbReference type="SUPFAM" id="SSF103473">
    <property type="entry name" value="MFS general substrate transporter"/>
    <property type="match status" value="1"/>
</dbReference>
<feature type="transmembrane region" description="Helical" evidence="9">
    <location>
        <begin position="59"/>
        <end position="77"/>
    </location>
</feature>
<keyword evidence="5 9" id="KW-0812">Transmembrane</keyword>
<dbReference type="InterPro" id="IPR013783">
    <property type="entry name" value="Ig-like_fold"/>
</dbReference>
<dbReference type="Proteomes" id="UP000294856">
    <property type="component" value="Unassembled WGS sequence"/>
</dbReference>
<dbReference type="GO" id="GO:0022857">
    <property type="term" value="F:transmembrane transporter activity"/>
    <property type="evidence" value="ECO:0007669"/>
    <property type="project" value="InterPro"/>
</dbReference>
<dbReference type="Gene3D" id="2.60.40.10">
    <property type="entry name" value="Immunoglobulins"/>
    <property type="match status" value="1"/>
</dbReference>
<dbReference type="PANTHER" id="PTHR23501">
    <property type="entry name" value="MAJOR FACILITATOR SUPERFAMILY"/>
    <property type="match status" value="1"/>
</dbReference>
<evidence type="ECO:0000256" key="6">
    <source>
        <dbReference type="ARBA" id="ARBA00022989"/>
    </source>
</evidence>
<feature type="transmembrane region" description="Helical" evidence="9">
    <location>
        <begin position="115"/>
        <end position="136"/>
    </location>
</feature>
<dbReference type="InterPro" id="IPR011701">
    <property type="entry name" value="MFS"/>
</dbReference>
<feature type="transmembrane region" description="Helical" evidence="9">
    <location>
        <begin position="484"/>
        <end position="502"/>
    </location>
</feature>
<keyword evidence="12" id="KW-1185">Reference proteome</keyword>
<feature type="transmembrane region" description="Helical" evidence="9">
    <location>
        <begin position="148"/>
        <end position="170"/>
    </location>
</feature>
<reference evidence="11 12" key="1">
    <citation type="submission" date="2019-03" db="EMBL/GenBank/DDBJ databases">
        <title>Genomic Encyclopedia of Type Strains, Phase IV (KMG-IV): sequencing the most valuable type-strain genomes for metagenomic binning, comparative biology and taxonomic classification.</title>
        <authorList>
            <person name="Goeker M."/>
        </authorList>
    </citation>
    <scope>NUCLEOTIDE SEQUENCE [LARGE SCALE GENOMIC DNA]</scope>
    <source>
        <strain evidence="11 12">DSM 44684</strain>
    </source>
</reference>